<dbReference type="Proteomes" id="UP000031465">
    <property type="component" value="Unassembled WGS sequence"/>
</dbReference>
<evidence type="ECO:0000313" key="1">
    <source>
        <dbReference type="EMBL" id="KIC70678.1"/>
    </source>
</evidence>
<gene>
    <name evidence="1" type="ORF">DB44_GQ00030</name>
</gene>
<organism evidence="1 2">
    <name type="scientific">Candidatus Protochlamydia amoebophila</name>
    <dbReference type="NCBI Taxonomy" id="362787"/>
    <lineage>
        <taxon>Bacteria</taxon>
        <taxon>Pseudomonadati</taxon>
        <taxon>Chlamydiota</taxon>
        <taxon>Chlamydiia</taxon>
        <taxon>Parachlamydiales</taxon>
        <taxon>Parachlamydiaceae</taxon>
        <taxon>Candidatus Protochlamydia</taxon>
    </lineage>
</organism>
<sequence length="75" mass="8699">MVQVAQVLLHGDLHQENILSQGSWAVIDPKGVIGCPIYEVWACVEDPKRELKFLSIYFKYPFQEIAEWYITIALF</sequence>
<dbReference type="EMBL" id="JSAN01000159">
    <property type="protein sequence ID" value="KIC70678.1"/>
    <property type="molecule type" value="Genomic_DNA"/>
</dbReference>
<keyword evidence="1" id="KW-0418">Kinase</keyword>
<dbReference type="Pfam" id="PF04655">
    <property type="entry name" value="APH_6_hur"/>
    <property type="match status" value="1"/>
</dbReference>
<dbReference type="SUPFAM" id="SSF56112">
    <property type="entry name" value="Protein kinase-like (PK-like)"/>
    <property type="match status" value="1"/>
</dbReference>
<dbReference type="GO" id="GO:0016773">
    <property type="term" value="F:phosphotransferase activity, alcohol group as acceptor"/>
    <property type="evidence" value="ECO:0007669"/>
    <property type="project" value="InterPro"/>
</dbReference>
<protein>
    <submittedName>
        <fullName evidence="1">Streptomycin 6-kinase</fullName>
    </submittedName>
</protein>
<dbReference type="AlphaFoldDB" id="A0A0C1H6Z0"/>
<dbReference type="GO" id="GO:0019748">
    <property type="term" value="P:secondary metabolic process"/>
    <property type="evidence" value="ECO:0007669"/>
    <property type="project" value="InterPro"/>
</dbReference>
<dbReference type="InterPro" id="IPR006748">
    <property type="entry name" value="NH2Glyco/OHUrea_AB-resist_kin"/>
</dbReference>
<reference evidence="1 2" key="1">
    <citation type="journal article" date="2014" name="Mol. Biol. Evol.">
        <title>Massive expansion of Ubiquitination-related gene families within the Chlamydiae.</title>
        <authorList>
            <person name="Domman D."/>
            <person name="Collingro A."/>
            <person name="Lagkouvardos I."/>
            <person name="Gehre L."/>
            <person name="Weinmaier T."/>
            <person name="Rattei T."/>
            <person name="Subtil A."/>
            <person name="Horn M."/>
        </authorList>
    </citation>
    <scope>NUCLEOTIDE SEQUENCE [LARGE SCALE GENOMIC DNA]</scope>
    <source>
        <strain evidence="1 2">EI2</strain>
    </source>
</reference>
<proteinExistence type="predicted"/>
<comment type="caution">
    <text evidence="1">The sequence shown here is derived from an EMBL/GenBank/DDBJ whole genome shotgun (WGS) entry which is preliminary data.</text>
</comment>
<name>A0A0C1H6Z0_9BACT</name>
<dbReference type="RefSeq" id="WP_202811679.1">
    <property type="nucleotide sequence ID" value="NZ_JSAN01000159.1"/>
</dbReference>
<keyword evidence="1" id="KW-0808">Transferase</keyword>
<dbReference type="GO" id="GO:0016301">
    <property type="term" value="F:kinase activity"/>
    <property type="evidence" value="ECO:0007669"/>
    <property type="project" value="UniProtKB-KW"/>
</dbReference>
<dbReference type="InterPro" id="IPR011009">
    <property type="entry name" value="Kinase-like_dom_sf"/>
</dbReference>
<accession>A0A0C1H6Z0</accession>
<evidence type="ECO:0000313" key="2">
    <source>
        <dbReference type="Proteomes" id="UP000031465"/>
    </source>
</evidence>